<protein>
    <submittedName>
        <fullName evidence="2">Protein kinase domain-containing protein</fullName>
    </submittedName>
</protein>
<dbReference type="WBParaSite" id="RSKR_0000859460.1">
    <property type="protein sequence ID" value="RSKR_0000859460.1"/>
    <property type="gene ID" value="RSKR_0000859460"/>
</dbReference>
<reference evidence="2" key="1">
    <citation type="submission" date="2016-11" db="UniProtKB">
        <authorList>
            <consortium name="WormBaseParasite"/>
        </authorList>
    </citation>
    <scope>IDENTIFICATION</scope>
    <source>
        <strain evidence="2">KR3021</strain>
    </source>
</reference>
<sequence>MTPLQACDVGGYPYHDIKTSNMVMRFWDVQGVFVEWDGDFGQKSVDNSKLQKTQILSPTSVVIITEQIMIPLQACDVGGYPYHDIKTSNMVMRYLDAAKKNKSARKNANLICSRKYATCYSIYWSTIYSSAAYKTNKFERLEDKSVRDYISGDGSTKRAVPISEFSPSTNTGVRIVAQQS</sequence>
<name>A0AC35U9P5_9BILA</name>
<accession>A0AC35U9P5</accession>
<organism evidence="1 2">
    <name type="scientific">Rhabditophanes sp. KR3021</name>
    <dbReference type="NCBI Taxonomy" id="114890"/>
    <lineage>
        <taxon>Eukaryota</taxon>
        <taxon>Metazoa</taxon>
        <taxon>Ecdysozoa</taxon>
        <taxon>Nematoda</taxon>
        <taxon>Chromadorea</taxon>
        <taxon>Rhabditida</taxon>
        <taxon>Tylenchina</taxon>
        <taxon>Panagrolaimomorpha</taxon>
        <taxon>Strongyloidoidea</taxon>
        <taxon>Alloionematidae</taxon>
        <taxon>Rhabditophanes</taxon>
    </lineage>
</organism>
<evidence type="ECO:0000313" key="1">
    <source>
        <dbReference type="Proteomes" id="UP000095286"/>
    </source>
</evidence>
<proteinExistence type="predicted"/>
<dbReference type="Proteomes" id="UP000095286">
    <property type="component" value="Unplaced"/>
</dbReference>
<evidence type="ECO:0000313" key="2">
    <source>
        <dbReference type="WBParaSite" id="RSKR_0000859460.1"/>
    </source>
</evidence>